<dbReference type="AlphaFoldDB" id="A0ABD4T9A0"/>
<evidence type="ECO:0000313" key="2">
    <source>
        <dbReference type="Proteomes" id="UP000031561"/>
    </source>
</evidence>
<sequence>MGHRGHAIGAIPSFIPPFLRSLGSGLYRVATPWLIIGGTLGEPGLVPIAAQPISVDGNLIKLCVNQLLYDHTFRDGTPAGDRTIIDPRSAAVACRGIRSRTQAESIQRCMNQLLYDRIFTDGKPAGDRTILDPSAAAEACQLCPALD</sequence>
<proteinExistence type="predicted"/>
<evidence type="ECO:0000313" key="1">
    <source>
        <dbReference type="EMBL" id="MCM1985024.1"/>
    </source>
</evidence>
<gene>
    <name evidence="1" type="ORF">QQ91_0019570</name>
</gene>
<dbReference type="RefSeq" id="WP_166277664.1">
    <property type="nucleotide sequence ID" value="NZ_JTHE03000109.1"/>
</dbReference>
<comment type="caution">
    <text evidence="1">The sequence shown here is derived from an EMBL/GenBank/DDBJ whole genome shotgun (WGS) entry which is preliminary data.</text>
</comment>
<name>A0ABD4T9A0_9CYAN</name>
<accession>A0ABD4T9A0</accession>
<keyword evidence="2" id="KW-1185">Reference proteome</keyword>
<organism evidence="1 2">
    <name type="scientific">Lyngbya confervoides BDU141951</name>
    <dbReference type="NCBI Taxonomy" id="1574623"/>
    <lineage>
        <taxon>Bacteria</taxon>
        <taxon>Bacillati</taxon>
        <taxon>Cyanobacteriota</taxon>
        <taxon>Cyanophyceae</taxon>
        <taxon>Oscillatoriophycideae</taxon>
        <taxon>Oscillatoriales</taxon>
        <taxon>Microcoleaceae</taxon>
        <taxon>Lyngbya</taxon>
    </lineage>
</organism>
<protein>
    <submittedName>
        <fullName evidence="1">Uncharacterized protein</fullName>
    </submittedName>
</protein>
<dbReference type="EMBL" id="JTHE03000109">
    <property type="protein sequence ID" value="MCM1985024.1"/>
    <property type="molecule type" value="Genomic_DNA"/>
</dbReference>
<dbReference type="Proteomes" id="UP000031561">
    <property type="component" value="Unassembled WGS sequence"/>
</dbReference>
<reference evidence="1 2" key="1">
    <citation type="journal article" date="2015" name="Genome Announc.">
        <title>Draft Genome Sequence of Filamentous Marine Cyanobacterium Lyngbya confervoides Strain BDU141951.</title>
        <authorList>
            <person name="Chandrababunaidu M.M."/>
            <person name="Sen D."/>
            <person name="Tripathy S."/>
        </authorList>
    </citation>
    <scope>NUCLEOTIDE SEQUENCE [LARGE SCALE GENOMIC DNA]</scope>
    <source>
        <strain evidence="1 2">BDU141951</strain>
    </source>
</reference>